<dbReference type="Proteomes" id="UP000257136">
    <property type="component" value="Unassembled WGS sequence"/>
</dbReference>
<sequence>MVVIKEDKYWFFTHFIADRVAVISQVDVFFYFLVTTLCIIQ</sequence>
<evidence type="ECO:0000256" key="1">
    <source>
        <dbReference type="SAM" id="Phobius"/>
    </source>
</evidence>
<keyword evidence="1" id="KW-0812">Transmembrane</keyword>
<name>A0A3E0EU84_9FLAO</name>
<keyword evidence="1" id="KW-0472">Membrane</keyword>
<gene>
    <name evidence="2" type="ORF">C8P67_101254</name>
</gene>
<comment type="caution">
    <text evidence="2">The sequence shown here is derived from an EMBL/GenBank/DDBJ whole genome shotgun (WGS) entry which is preliminary data.</text>
</comment>
<reference evidence="2 3" key="1">
    <citation type="submission" date="2018-08" db="EMBL/GenBank/DDBJ databases">
        <title>Genomic Encyclopedia of Archaeal and Bacterial Type Strains, Phase II (KMG-II): from individual species to whole genera.</title>
        <authorList>
            <person name="Goeker M."/>
        </authorList>
    </citation>
    <scope>NUCLEOTIDE SEQUENCE [LARGE SCALE GENOMIC DNA]</scope>
    <source>
        <strain evidence="2 3">DSM 100880</strain>
    </source>
</reference>
<keyword evidence="1" id="KW-1133">Transmembrane helix</keyword>
<organism evidence="2 3">
    <name type="scientific">Flavobacterium aquicola</name>
    <dbReference type="NCBI Taxonomy" id="1682742"/>
    <lineage>
        <taxon>Bacteria</taxon>
        <taxon>Pseudomonadati</taxon>
        <taxon>Bacteroidota</taxon>
        <taxon>Flavobacteriia</taxon>
        <taxon>Flavobacteriales</taxon>
        <taxon>Flavobacteriaceae</taxon>
        <taxon>Flavobacterium</taxon>
    </lineage>
</organism>
<protein>
    <submittedName>
        <fullName evidence="2">Uncharacterized protein</fullName>
    </submittedName>
</protein>
<proteinExistence type="predicted"/>
<feature type="transmembrane region" description="Helical" evidence="1">
    <location>
        <begin position="20"/>
        <end position="40"/>
    </location>
</feature>
<evidence type="ECO:0000313" key="2">
    <source>
        <dbReference type="EMBL" id="REH01772.1"/>
    </source>
</evidence>
<keyword evidence="3" id="KW-1185">Reference proteome</keyword>
<dbReference type="EMBL" id="QUNI01000001">
    <property type="protein sequence ID" value="REH01772.1"/>
    <property type="molecule type" value="Genomic_DNA"/>
</dbReference>
<evidence type="ECO:0000313" key="3">
    <source>
        <dbReference type="Proteomes" id="UP000257136"/>
    </source>
</evidence>
<accession>A0A3E0EU84</accession>
<dbReference type="AlphaFoldDB" id="A0A3E0EU84"/>